<sequence>MTISTFQEWITAHVNQSGNIQKLVGFKKHCLAFVVSVVDFSATANKIPDYINITIVKYRCFTFIIHKVNISTKFYKSLSYINITRH</sequence>
<dbReference type="AlphaFoldDB" id="A0A376F303"/>
<protein>
    <submittedName>
        <fullName evidence="1">Uncharacterized protein</fullName>
    </submittedName>
</protein>
<evidence type="ECO:0000313" key="1">
    <source>
        <dbReference type="EMBL" id="STD17501.1"/>
    </source>
</evidence>
<organism evidence="1 2">
    <name type="scientific">Enterobacter asburiae</name>
    <dbReference type="NCBI Taxonomy" id="61645"/>
    <lineage>
        <taxon>Bacteria</taxon>
        <taxon>Pseudomonadati</taxon>
        <taxon>Pseudomonadota</taxon>
        <taxon>Gammaproteobacteria</taxon>
        <taxon>Enterobacterales</taxon>
        <taxon>Enterobacteriaceae</taxon>
        <taxon>Enterobacter</taxon>
        <taxon>Enterobacter cloacae complex</taxon>
    </lineage>
</organism>
<dbReference type="Proteomes" id="UP000255163">
    <property type="component" value="Unassembled WGS sequence"/>
</dbReference>
<evidence type="ECO:0000313" key="2">
    <source>
        <dbReference type="Proteomes" id="UP000255163"/>
    </source>
</evidence>
<name>A0A376F303_ENTAS</name>
<accession>A0A376F303</accession>
<proteinExistence type="predicted"/>
<dbReference type="EMBL" id="UFYI01000005">
    <property type="protein sequence ID" value="STD17501.1"/>
    <property type="molecule type" value="Genomic_DNA"/>
</dbReference>
<gene>
    <name evidence="1" type="ORF">NCTC12123_00067</name>
</gene>
<reference evidence="1 2" key="1">
    <citation type="submission" date="2018-06" db="EMBL/GenBank/DDBJ databases">
        <authorList>
            <consortium name="Pathogen Informatics"/>
            <person name="Doyle S."/>
        </authorList>
    </citation>
    <scope>NUCLEOTIDE SEQUENCE [LARGE SCALE GENOMIC DNA]</scope>
    <source>
        <strain evidence="1 2">NCTC12123</strain>
    </source>
</reference>